<dbReference type="InterPro" id="IPR037516">
    <property type="entry name" value="Tripartite_DENN"/>
</dbReference>
<dbReference type="GO" id="GO:0005085">
    <property type="term" value="F:guanyl-nucleotide exchange factor activity"/>
    <property type="evidence" value="ECO:0007669"/>
    <property type="project" value="UniProtKB-KW"/>
</dbReference>
<organism evidence="3">
    <name type="scientific">Castor canadensis</name>
    <name type="common">American beaver</name>
    <dbReference type="NCBI Taxonomy" id="51338"/>
    <lineage>
        <taxon>Eukaryota</taxon>
        <taxon>Metazoa</taxon>
        <taxon>Chordata</taxon>
        <taxon>Craniata</taxon>
        <taxon>Vertebrata</taxon>
        <taxon>Euteleostomi</taxon>
        <taxon>Mammalia</taxon>
        <taxon>Eutheria</taxon>
        <taxon>Euarchontoglires</taxon>
        <taxon>Glires</taxon>
        <taxon>Rodentia</taxon>
        <taxon>Castorimorpha</taxon>
        <taxon>Castoridae</taxon>
        <taxon>Castor</taxon>
    </lineage>
</organism>
<dbReference type="KEGG" id="ccan:109690127"/>
<gene>
    <name evidence="3" type="primary">LOC109690127</name>
</gene>
<dbReference type="InterPro" id="IPR043153">
    <property type="entry name" value="DENN_C"/>
</dbReference>
<evidence type="ECO:0000259" key="2">
    <source>
        <dbReference type="PROSITE" id="PS50211"/>
    </source>
</evidence>
<keyword evidence="1" id="KW-0344">Guanine-nucleotide releasing factor</keyword>
<accession>A0A8B7V0T6</accession>
<dbReference type="InterPro" id="IPR051696">
    <property type="entry name" value="DENN_Domain_GEFs"/>
</dbReference>
<evidence type="ECO:0000256" key="1">
    <source>
        <dbReference type="ARBA" id="ARBA00022658"/>
    </source>
</evidence>
<dbReference type="Pfam" id="PF02141">
    <property type="entry name" value="DENN"/>
    <property type="match status" value="1"/>
</dbReference>
<dbReference type="PANTHER" id="PTHR12296">
    <property type="entry name" value="DENN DOMAIN-CONTAINING PROTEIN 4"/>
    <property type="match status" value="1"/>
</dbReference>
<dbReference type="SMART" id="SM00799">
    <property type="entry name" value="DENN"/>
    <property type="match status" value="1"/>
</dbReference>
<feature type="domain" description="UDENN" evidence="2">
    <location>
        <begin position="1"/>
        <end position="228"/>
    </location>
</feature>
<dbReference type="PROSITE" id="PS50211">
    <property type="entry name" value="DENN"/>
    <property type="match status" value="1"/>
</dbReference>
<name>A0A8B7V0T6_CASCN</name>
<dbReference type="GO" id="GO:0031410">
    <property type="term" value="C:cytoplasmic vesicle"/>
    <property type="evidence" value="ECO:0007669"/>
    <property type="project" value="TreeGrafter"/>
</dbReference>
<protein>
    <submittedName>
        <fullName evidence="3">Myotubularin-related protein 13-like</fullName>
    </submittedName>
</protein>
<sequence length="228" mass="25342">MYTKKESVKEIVTETRFCQPGGWQLSRERKQPTFFVVVLTDIDSDRHYCSCLTFYEAEINLQVQTLSSQKGTKKEEIEGEEEVSGLIQPAEVFAPKSLVLVSRLDYPEIFRACLGLIYTVYVDSLNVSLESLIANLCACLVPAAGGSQKLFSLGAGDRQLIQTPLHDSLPVTGTSVALLFQQLGIQNVLNLFCAVLTENKLSLYSHSPGQLLSSKFPNAFHYRSAFHL</sequence>
<dbReference type="RefSeq" id="XP_020024867.1">
    <property type="nucleotide sequence ID" value="XM_020169278.1"/>
</dbReference>
<proteinExistence type="predicted"/>
<evidence type="ECO:0000313" key="3">
    <source>
        <dbReference type="RefSeq" id="XP_020024867.1"/>
    </source>
</evidence>
<dbReference type="AlphaFoldDB" id="A0A8B7V0T6"/>
<dbReference type="GO" id="GO:0032483">
    <property type="term" value="P:regulation of Rab protein signal transduction"/>
    <property type="evidence" value="ECO:0007669"/>
    <property type="project" value="TreeGrafter"/>
</dbReference>
<dbReference type="PANTHER" id="PTHR12296:SF16">
    <property type="entry name" value="C-MYC PROMOTER-BINDING PROTEIN"/>
    <property type="match status" value="1"/>
</dbReference>
<dbReference type="Pfam" id="PF03456">
    <property type="entry name" value="uDENN"/>
    <property type="match status" value="1"/>
</dbReference>
<reference evidence="3" key="1">
    <citation type="submission" date="2025-08" db="UniProtKB">
        <authorList>
            <consortium name="RefSeq"/>
        </authorList>
    </citation>
    <scope>IDENTIFICATION</scope>
    <source>
        <tissue evidence="3">Leukocyte</tissue>
    </source>
</reference>
<dbReference type="InterPro" id="IPR001194">
    <property type="entry name" value="cDENN_dom"/>
</dbReference>
<dbReference type="InterPro" id="IPR005113">
    <property type="entry name" value="uDENN_dom"/>
</dbReference>
<dbReference type="OrthoDB" id="74314at2759"/>
<dbReference type="Gene3D" id="3.30.450.200">
    <property type="match status" value="1"/>
</dbReference>
<dbReference type="Gene3D" id="3.40.50.11500">
    <property type="match status" value="1"/>
</dbReference>